<dbReference type="RefSeq" id="WP_127073889.1">
    <property type="nucleotide sequence ID" value="NZ_BMKB01000002.1"/>
</dbReference>
<organism evidence="1 2">
    <name type="scientific">Pelagibacterium lentulum</name>
    <dbReference type="NCBI Taxonomy" id="2029865"/>
    <lineage>
        <taxon>Bacteria</taxon>
        <taxon>Pseudomonadati</taxon>
        <taxon>Pseudomonadota</taxon>
        <taxon>Alphaproteobacteria</taxon>
        <taxon>Hyphomicrobiales</taxon>
        <taxon>Devosiaceae</taxon>
        <taxon>Pelagibacterium</taxon>
    </lineage>
</organism>
<dbReference type="AlphaFoldDB" id="A0A916RAN8"/>
<proteinExistence type="predicted"/>
<sequence length="256" mass="28262">MSCYFAIRFDDRIEMMTDGAVFNIEGRFVRDKNKSGVALFAPVAVAGVGEEPDIEVMTEVVLTAAFFLSSVDEMIEVLGEELPKFEPTIGASAIVIACISETRGPLILTYKNTEDRLVNRGDSHAFGPGLDIDEMLATGVDFSFPDGLRSDGVQLLKAMRAKPCEQFAGLPLGHYVGGHIDWTVVDRNGARVERVLDWDDVPGQPIEVGERESLLSSRCHARRTPSVESMREAQRRDVEVTSMLLEGVMRKHSNKD</sequence>
<dbReference type="OrthoDB" id="7905691at2"/>
<name>A0A916RAN8_9HYPH</name>
<reference evidence="1 2" key="1">
    <citation type="journal article" date="2014" name="Int. J. Syst. Evol. Microbiol.">
        <title>Complete genome sequence of Corynebacterium casei LMG S-19264T (=DSM 44701T), isolated from a smear-ripened cheese.</title>
        <authorList>
            <consortium name="US DOE Joint Genome Institute (JGI-PGF)"/>
            <person name="Walter F."/>
            <person name="Albersmeier A."/>
            <person name="Kalinowski J."/>
            <person name="Ruckert C."/>
        </authorList>
    </citation>
    <scope>NUCLEOTIDE SEQUENCE [LARGE SCALE GENOMIC DNA]</scope>
    <source>
        <strain evidence="1 2">CGMCC 1.15896</strain>
    </source>
</reference>
<accession>A0A916RAN8</accession>
<gene>
    <name evidence="1" type="ORF">GCM10011499_16300</name>
</gene>
<keyword evidence="2" id="KW-1185">Reference proteome</keyword>
<evidence type="ECO:0000313" key="2">
    <source>
        <dbReference type="Proteomes" id="UP000596977"/>
    </source>
</evidence>
<comment type="caution">
    <text evidence="1">The sequence shown here is derived from an EMBL/GenBank/DDBJ whole genome shotgun (WGS) entry which is preliminary data.</text>
</comment>
<protein>
    <submittedName>
        <fullName evidence="1">Uncharacterized protein</fullName>
    </submittedName>
</protein>
<dbReference type="EMBL" id="BMKB01000002">
    <property type="protein sequence ID" value="GGA47261.1"/>
    <property type="molecule type" value="Genomic_DNA"/>
</dbReference>
<dbReference type="Proteomes" id="UP000596977">
    <property type="component" value="Unassembled WGS sequence"/>
</dbReference>
<evidence type="ECO:0000313" key="1">
    <source>
        <dbReference type="EMBL" id="GGA47261.1"/>
    </source>
</evidence>